<name>A0ACC0C9S8_CATRO</name>
<organism evidence="1 2">
    <name type="scientific">Catharanthus roseus</name>
    <name type="common">Madagascar periwinkle</name>
    <name type="synonym">Vinca rosea</name>
    <dbReference type="NCBI Taxonomy" id="4058"/>
    <lineage>
        <taxon>Eukaryota</taxon>
        <taxon>Viridiplantae</taxon>
        <taxon>Streptophyta</taxon>
        <taxon>Embryophyta</taxon>
        <taxon>Tracheophyta</taxon>
        <taxon>Spermatophyta</taxon>
        <taxon>Magnoliopsida</taxon>
        <taxon>eudicotyledons</taxon>
        <taxon>Gunneridae</taxon>
        <taxon>Pentapetalae</taxon>
        <taxon>asterids</taxon>
        <taxon>lamiids</taxon>
        <taxon>Gentianales</taxon>
        <taxon>Apocynaceae</taxon>
        <taxon>Rauvolfioideae</taxon>
        <taxon>Vinceae</taxon>
        <taxon>Catharanthinae</taxon>
        <taxon>Catharanthus</taxon>
    </lineage>
</organism>
<evidence type="ECO:0000313" key="1">
    <source>
        <dbReference type="EMBL" id="KAI5681632.1"/>
    </source>
</evidence>
<protein>
    <submittedName>
        <fullName evidence="1">Uncharacterized protein</fullName>
    </submittedName>
</protein>
<keyword evidence="2" id="KW-1185">Reference proteome</keyword>
<dbReference type="Proteomes" id="UP001060085">
    <property type="component" value="Linkage Group LG01"/>
</dbReference>
<reference evidence="2" key="1">
    <citation type="journal article" date="2023" name="Nat. Plants">
        <title>Single-cell RNA sequencing provides a high-resolution roadmap for understanding the multicellular compartmentation of specialized metabolism.</title>
        <authorList>
            <person name="Sun S."/>
            <person name="Shen X."/>
            <person name="Li Y."/>
            <person name="Li Y."/>
            <person name="Wang S."/>
            <person name="Li R."/>
            <person name="Zhang H."/>
            <person name="Shen G."/>
            <person name="Guo B."/>
            <person name="Wei J."/>
            <person name="Xu J."/>
            <person name="St-Pierre B."/>
            <person name="Chen S."/>
            <person name="Sun C."/>
        </authorList>
    </citation>
    <scope>NUCLEOTIDE SEQUENCE [LARGE SCALE GENOMIC DNA]</scope>
</reference>
<evidence type="ECO:0000313" key="2">
    <source>
        <dbReference type="Proteomes" id="UP001060085"/>
    </source>
</evidence>
<sequence length="160" mass="17588">MEKPVNARNKECLKFHTQERGFDSLTYNCGLWKRAHPITASTSNDISATLVETASTPACFYTSRDVYFFGSGFYTSDDLDSIFATAILESGAHVYSFDFIYTSYDTTPSSALLPAPPSEGVVDSRIVILPIADRGIDVTQCMSVPFGTLGINKPHHDTRT</sequence>
<comment type="caution">
    <text evidence="1">The sequence shown here is derived from an EMBL/GenBank/DDBJ whole genome shotgun (WGS) entry which is preliminary data.</text>
</comment>
<proteinExistence type="predicted"/>
<dbReference type="EMBL" id="CM044701">
    <property type="protein sequence ID" value="KAI5681632.1"/>
    <property type="molecule type" value="Genomic_DNA"/>
</dbReference>
<gene>
    <name evidence="1" type="ORF">M9H77_02860</name>
</gene>
<accession>A0ACC0C9S8</accession>